<evidence type="ECO:0000256" key="2">
    <source>
        <dbReference type="SAM" id="SignalP"/>
    </source>
</evidence>
<proteinExistence type="predicted"/>
<evidence type="ECO:0000256" key="1">
    <source>
        <dbReference type="SAM" id="MobiDB-lite"/>
    </source>
</evidence>
<sequence length="75" mass="8018">MGAGAATLGVRTGTVALMRQLLWVGTAYARRPQGTAGHDTPARGDRQRPTHGQPCRLRRGSGDEEGSKERARASF</sequence>
<name>A0A426Y1L5_ENSVE</name>
<evidence type="ECO:0000313" key="3">
    <source>
        <dbReference type="EMBL" id="RRT45678.1"/>
    </source>
</evidence>
<dbReference type="EMBL" id="AMZH03015678">
    <property type="protein sequence ID" value="RRT45678.1"/>
    <property type="molecule type" value="Genomic_DNA"/>
</dbReference>
<dbReference type="AlphaFoldDB" id="A0A426Y1L5"/>
<feature type="chain" id="PRO_5019499433" evidence="2">
    <location>
        <begin position="30"/>
        <end position="75"/>
    </location>
</feature>
<keyword evidence="2" id="KW-0732">Signal</keyword>
<feature type="compositionally biased region" description="Basic and acidic residues" evidence="1">
    <location>
        <begin position="60"/>
        <end position="75"/>
    </location>
</feature>
<gene>
    <name evidence="3" type="ORF">B296_00033202</name>
</gene>
<reference evidence="3 4" key="1">
    <citation type="journal article" date="2014" name="Agronomy (Basel)">
        <title>A Draft Genome Sequence for Ensete ventricosum, the Drought-Tolerant Tree Against Hunger.</title>
        <authorList>
            <person name="Harrison J."/>
            <person name="Moore K.A."/>
            <person name="Paszkiewicz K."/>
            <person name="Jones T."/>
            <person name="Grant M."/>
            <person name="Ambacheew D."/>
            <person name="Muzemil S."/>
            <person name="Studholme D.J."/>
        </authorList>
    </citation>
    <scope>NUCLEOTIDE SEQUENCE [LARGE SCALE GENOMIC DNA]</scope>
</reference>
<dbReference type="Proteomes" id="UP000287651">
    <property type="component" value="Unassembled WGS sequence"/>
</dbReference>
<comment type="caution">
    <text evidence="3">The sequence shown here is derived from an EMBL/GenBank/DDBJ whole genome shotgun (WGS) entry which is preliminary data.</text>
</comment>
<evidence type="ECO:0000313" key="4">
    <source>
        <dbReference type="Proteomes" id="UP000287651"/>
    </source>
</evidence>
<feature type="signal peptide" evidence="2">
    <location>
        <begin position="1"/>
        <end position="29"/>
    </location>
</feature>
<organism evidence="3 4">
    <name type="scientific">Ensete ventricosum</name>
    <name type="common">Abyssinian banana</name>
    <name type="synonym">Musa ensete</name>
    <dbReference type="NCBI Taxonomy" id="4639"/>
    <lineage>
        <taxon>Eukaryota</taxon>
        <taxon>Viridiplantae</taxon>
        <taxon>Streptophyta</taxon>
        <taxon>Embryophyta</taxon>
        <taxon>Tracheophyta</taxon>
        <taxon>Spermatophyta</taxon>
        <taxon>Magnoliopsida</taxon>
        <taxon>Liliopsida</taxon>
        <taxon>Zingiberales</taxon>
        <taxon>Musaceae</taxon>
        <taxon>Ensete</taxon>
    </lineage>
</organism>
<feature type="region of interest" description="Disordered" evidence="1">
    <location>
        <begin position="28"/>
        <end position="75"/>
    </location>
</feature>
<protein>
    <submittedName>
        <fullName evidence="3">Uncharacterized protein</fullName>
    </submittedName>
</protein>
<accession>A0A426Y1L5</accession>